<dbReference type="AlphaFoldDB" id="A0A3M8CHE8"/>
<reference evidence="1 2" key="1">
    <citation type="submission" date="2018-10" db="EMBL/GenBank/DDBJ databases">
        <title>Phylogenomics of Brevibacillus.</title>
        <authorList>
            <person name="Dunlap C."/>
        </authorList>
    </citation>
    <scope>NUCLEOTIDE SEQUENCE [LARGE SCALE GENOMIC DNA]</scope>
    <source>
        <strain evidence="1 2">JCM 12215</strain>
    </source>
</reference>
<dbReference type="EMBL" id="RHHR01000013">
    <property type="protein sequence ID" value="RNB74953.1"/>
    <property type="molecule type" value="Genomic_DNA"/>
</dbReference>
<evidence type="ECO:0000313" key="2">
    <source>
        <dbReference type="Proteomes" id="UP000282028"/>
    </source>
</evidence>
<proteinExistence type="predicted"/>
<name>A0A3M8CHE8_9BACL</name>
<gene>
    <name evidence="1" type="ORF">EDM52_09560</name>
</gene>
<sequence length="102" mass="11735">MSLNFERPLKLSLWDSIRSGGKKENLPLASTYEMQPESAALDAGFPFFPELGRNVPQREFQELGAFSSFFLLHKSTVDNVFLLTNKEEYSGINCHKVYYTFF</sequence>
<evidence type="ECO:0000313" key="1">
    <source>
        <dbReference type="EMBL" id="RNB74953.1"/>
    </source>
</evidence>
<organism evidence="1 2">
    <name type="scientific">Brevibacillus invocatus</name>
    <dbReference type="NCBI Taxonomy" id="173959"/>
    <lineage>
        <taxon>Bacteria</taxon>
        <taxon>Bacillati</taxon>
        <taxon>Bacillota</taxon>
        <taxon>Bacilli</taxon>
        <taxon>Bacillales</taxon>
        <taxon>Paenibacillaceae</taxon>
        <taxon>Brevibacillus</taxon>
    </lineage>
</organism>
<dbReference type="RefSeq" id="WP_122908770.1">
    <property type="nucleotide sequence ID" value="NZ_CBCSBE010000005.1"/>
</dbReference>
<accession>A0A3M8CHE8</accession>
<keyword evidence="2" id="KW-1185">Reference proteome</keyword>
<protein>
    <submittedName>
        <fullName evidence="1">Uncharacterized protein</fullName>
    </submittedName>
</protein>
<dbReference type="Proteomes" id="UP000282028">
    <property type="component" value="Unassembled WGS sequence"/>
</dbReference>
<comment type="caution">
    <text evidence="1">The sequence shown here is derived from an EMBL/GenBank/DDBJ whole genome shotgun (WGS) entry which is preliminary data.</text>
</comment>